<dbReference type="OrthoDB" id="2918at2759"/>
<evidence type="ECO:0008006" key="3">
    <source>
        <dbReference type="Google" id="ProtNLM"/>
    </source>
</evidence>
<dbReference type="STRING" id="3068.D8U3P8"/>
<dbReference type="AlphaFoldDB" id="D8U3P8"/>
<gene>
    <name evidence="1" type="ORF">VOLCADRAFT_118312</name>
</gene>
<name>D8U3P8_VOLCA</name>
<sequence length="384" mass="42756">MRLGRPYPSFTSNPSEHTLEISTANLTSQLRTLLKIASIPARTGLSLEAAESLALTCLSTHLYPDLYTARPIVSVLLNYFKRPQVVTRIATNLRASCESVAVPCELVVNVDNPHEAAAWAGQAGFVIPVFSANLHEARGYNRAARLARGKYLIVWQDDQIPPTNGTWITQMIRIFETYPRLGILGMNAYRLCRQKERGNRWGPAGWDIDPRVGVPWTYAHFVDFAPMAVSARAFWELGGLDEGLSRRGDCGIVGDWELCARAWLSGWLVGHFSWEGRAGDGAGSTHSPVAAEACWNRQMDVGQRFFAKRYIEQAAFFQELCERVWTLNMLSFTLSQPEKCPYGNATYGWSNSEYANCTAPSLPDQRAALAARMYLDFITTTSGT</sequence>
<proteinExistence type="predicted"/>
<dbReference type="RefSeq" id="XP_002953337.1">
    <property type="nucleotide sequence ID" value="XM_002953291.1"/>
</dbReference>
<dbReference type="GO" id="GO:0016757">
    <property type="term" value="F:glycosyltransferase activity"/>
    <property type="evidence" value="ECO:0007669"/>
    <property type="project" value="UniProtKB-ARBA"/>
</dbReference>
<dbReference type="KEGG" id="vcn:VOLCADRAFT_118312"/>
<keyword evidence="2" id="KW-1185">Reference proteome</keyword>
<dbReference type="PANTHER" id="PTHR22916">
    <property type="entry name" value="GLYCOSYLTRANSFERASE"/>
    <property type="match status" value="1"/>
</dbReference>
<dbReference type="Proteomes" id="UP000001058">
    <property type="component" value="Unassembled WGS sequence"/>
</dbReference>
<dbReference type="GeneID" id="9622265"/>
<dbReference type="InParanoid" id="D8U3P8"/>
<dbReference type="eggNOG" id="ENOG502RRE5">
    <property type="taxonomic scope" value="Eukaryota"/>
</dbReference>
<dbReference type="EMBL" id="GL378356">
    <property type="protein sequence ID" value="EFJ45647.1"/>
    <property type="molecule type" value="Genomic_DNA"/>
</dbReference>
<reference evidence="1 2" key="1">
    <citation type="journal article" date="2010" name="Science">
        <title>Genomic analysis of organismal complexity in the multicellular green alga Volvox carteri.</title>
        <authorList>
            <person name="Prochnik S.E."/>
            <person name="Umen J."/>
            <person name="Nedelcu A.M."/>
            <person name="Hallmann A."/>
            <person name="Miller S.M."/>
            <person name="Nishii I."/>
            <person name="Ferris P."/>
            <person name="Kuo A."/>
            <person name="Mitros T."/>
            <person name="Fritz-Laylin L.K."/>
            <person name="Hellsten U."/>
            <person name="Chapman J."/>
            <person name="Simakov O."/>
            <person name="Rensing S.A."/>
            <person name="Terry A."/>
            <person name="Pangilinan J."/>
            <person name="Kapitonov V."/>
            <person name="Jurka J."/>
            <person name="Salamov A."/>
            <person name="Shapiro H."/>
            <person name="Schmutz J."/>
            <person name="Grimwood J."/>
            <person name="Lindquist E."/>
            <person name="Lucas S."/>
            <person name="Grigoriev I.V."/>
            <person name="Schmitt R."/>
            <person name="Kirk D."/>
            <person name="Rokhsar D.S."/>
        </authorList>
    </citation>
    <scope>NUCLEOTIDE SEQUENCE [LARGE SCALE GENOMIC DNA]</scope>
    <source>
        <strain evidence="2">f. Nagariensis / Eve</strain>
    </source>
</reference>
<evidence type="ECO:0000313" key="2">
    <source>
        <dbReference type="Proteomes" id="UP000001058"/>
    </source>
</evidence>
<protein>
    <recommendedName>
        <fullName evidence="3">Glycosyltransferase 2-like domain-containing protein</fullName>
    </recommendedName>
</protein>
<dbReference type="Gene3D" id="3.90.550.10">
    <property type="entry name" value="Spore Coat Polysaccharide Biosynthesis Protein SpsA, Chain A"/>
    <property type="match status" value="1"/>
</dbReference>
<dbReference type="SUPFAM" id="SSF53448">
    <property type="entry name" value="Nucleotide-diphospho-sugar transferases"/>
    <property type="match status" value="1"/>
</dbReference>
<accession>D8U3P8</accession>
<evidence type="ECO:0000313" key="1">
    <source>
        <dbReference type="EMBL" id="EFJ45647.1"/>
    </source>
</evidence>
<dbReference type="PANTHER" id="PTHR22916:SF3">
    <property type="entry name" value="UDP-GLCNAC:BETAGAL BETA-1,3-N-ACETYLGLUCOSAMINYLTRANSFERASE-LIKE PROTEIN 1"/>
    <property type="match status" value="1"/>
</dbReference>
<dbReference type="InterPro" id="IPR029044">
    <property type="entry name" value="Nucleotide-diphossugar_trans"/>
</dbReference>
<organism evidence="2">
    <name type="scientific">Volvox carteri f. nagariensis</name>
    <dbReference type="NCBI Taxonomy" id="3068"/>
    <lineage>
        <taxon>Eukaryota</taxon>
        <taxon>Viridiplantae</taxon>
        <taxon>Chlorophyta</taxon>
        <taxon>core chlorophytes</taxon>
        <taxon>Chlorophyceae</taxon>
        <taxon>CS clade</taxon>
        <taxon>Chlamydomonadales</taxon>
        <taxon>Volvocaceae</taxon>
        <taxon>Volvox</taxon>
    </lineage>
</organism>